<keyword evidence="2" id="KW-1185">Reference proteome</keyword>
<name>A0A8H6WC22_MYCCL</name>
<accession>A0A8H6WC22</accession>
<dbReference type="EMBL" id="JACAZE010000007">
    <property type="protein sequence ID" value="KAF7310891.1"/>
    <property type="molecule type" value="Genomic_DNA"/>
</dbReference>
<evidence type="ECO:0000313" key="2">
    <source>
        <dbReference type="Proteomes" id="UP000613580"/>
    </source>
</evidence>
<evidence type="ECO:0000313" key="1">
    <source>
        <dbReference type="EMBL" id="KAF7310891.1"/>
    </source>
</evidence>
<protein>
    <submittedName>
        <fullName evidence="1">Fatty acid synthase</fullName>
    </submittedName>
</protein>
<proteinExistence type="predicted"/>
<dbReference type="OrthoDB" id="4251012at2759"/>
<comment type="caution">
    <text evidence="1">The sequence shown here is derived from an EMBL/GenBank/DDBJ whole genome shotgun (WGS) entry which is preliminary data.</text>
</comment>
<dbReference type="AlphaFoldDB" id="A0A8H6WC22"/>
<reference evidence="1" key="1">
    <citation type="submission" date="2020-05" db="EMBL/GenBank/DDBJ databases">
        <title>Mycena genomes resolve the evolution of fungal bioluminescence.</title>
        <authorList>
            <person name="Tsai I.J."/>
        </authorList>
    </citation>
    <scope>NUCLEOTIDE SEQUENCE</scope>
    <source>
        <strain evidence="1">110903Hualien_Pintung</strain>
    </source>
</reference>
<organism evidence="1 2">
    <name type="scientific">Mycena chlorophos</name>
    <name type="common">Agaric fungus</name>
    <name type="synonym">Agaricus chlorophos</name>
    <dbReference type="NCBI Taxonomy" id="658473"/>
    <lineage>
        <taxon>Eukaryota</taxon>
        <taxon>Fungi</taxon>
        <taxon>Dikarya</taxon>
        <taxon>Basidiomycota</taxon>
        <taxon>Agaricomycotina</taxon>
        <taxon>Agaricomycetes</taxon>
        <taxon>Agaricomycetidae</taxon>
        <taxon>Agaricales</taxon>
        <taxon>Marasmiineae</taxon>
        <taxon>Mycenaceae</taxon>
        <taxon>Mycena</taxon>
    </lineage>
</organism>
<dbReference type="Gene3D" id="3.40.50.720">
    <property type="entry name" value="NAD(P)-binding Rossmann-like Domain"/>
    <property type="match status" value="1"/>
</dbReference>
<dbReference type="Proteomes" id="UP000613580">
    <property type="component" value="Unassembled WGS sequence"/>
</dbReference>
<sequence>MRLRKSALTVVPFHDGSKQGVAALVDYICALLGMDLIPFASVLENRRQIHGLDDKSELAHRIMLVNLLRILDELISPLSPYDGLFGNDGLHSDAKISLDVTPALPSESCGEYLCSAGAVIGWTRGTGLIGPTNIVAHELESYVFKAQGTGVHIVMSAKTALELGCPFRRVLAFTSTSTDKARRSIPASGSGSLSRDRPLHNYCGHLDVRTKLLLLNLNQRKLH</sequence>
<gene>
    <name evidence="1" type="ORF">HMN09_00632300</name>
</gene>